<evidence type="ECO:0000256" key="1">
    <source>
        <dbReference type="ARBA" id="ARBA00002738"/>
    </source>
</evidence>
<dbReference type="InterPro" id="IPR039024">
    <property type="entry name" value="RTC4"/>
</dbReference>
<feature type="region of interest" description="Disordered" evidence="8">
    <location>
        <begin position="1"/>
        <end position="313"/>
    </location>
</feature>
<name>A0A163I373_DIDRA</name>
<feature type="compositionally biased region" description="Basic and acidic residues" evidence="8">
    <location>
        <begin position="241"/>
        <end position="253"/>
    </location>
</feature>
<evidence type="ECO:0000256" key="7">
    <source>
        <dbReference type="ARBA" id="ARBA00023242"/>
    </source>
</evidence>
<evidence type="ECO:0000259" key="9">
    <source>
        <dbReference type="SMART" id="SM01312"/>
    </source>
</evidence>
<reference evidence="10 11" key="1">
    <citation type="journal article" date="2016" name="Sci. Rep.">
        <title>Draft genome sequencing and secretome analysis of fungal phytopathogen Ascochyta rabiei provides insight into the necrotrophic effector repertoire.</title>
        <authorList>
            <person name="Verma S."/>
            <person name="Gazara R.K."/>
            <person name="Nizam S."/>
            <person name="Parween S."/>
            <person name="Chattopadhyay D."/>
            <person name="Verma P.K."/>
        </authorList>
    </citation>
    <scope>NUCLEOTIDE SEQUENCE [LARGE SCALE GENOMIC DNA]</scope>
    <source>
        <strain evidence="10 11">ArDII</strain>
    </source>
</reference>
<comment type="function">
    <text evidence="1">May be involved in a process influencing telomere capping.</text>
</comment>
<dbReference type="GO" id="GO:0005634">
    <property type="term" value="C:nucleus"/>
    <property type="evidence" value="ECO:0007669"/>
    <property type="project" value="UniProtKB-SubCell"/>
</dbReference>
<feature type="compositionally biased region" description="Polar residues" evidence="8">
    <location>
        <begin position="199"/>
        <end position="210"/>
    </location>
</feature>
<evidence type="ECO:0000256" key="2">
    <source>
        <dbReference type="ARBA" id="ARBA00004123"/>
    </source>
</evidence>
<evidence type="ECO:0000256" key="8">
    <source>
        <dbReference type="SAM" id="MobiDB-lite"/>
    </source>
</evidence>
<keyword evidence="7" id="KW-0539">Nucleus</keyword>
<proteinExistence type="inferred from homology"/>
<dbReference type="InterPro" id="IPR028094">
    <property type="entry name" value="RTC4_C"/>
</dbReference>
<comment type="similarity">
    <text evidence="4">Belongs to the RTC4 family.</text>
</comment>
<organism evidence="10 11">
    <name type="scientific">Didymella rabiei</name>
    <name type="common">Chickpea ascochyta blight fungus</name>
    <name type="synonym">Mycosphaerella rabiei</name>
    <dbReference type="NCBI Taxonomy" id="5454"/>
    <lineage>
        <taxon>Eukaryota</taxon>
        <taxon>Fungi</taxon>
        <taxon>Dikarya</taxon>
        <taxon>Ascomycota</taxon>
        <taxon>Pezizomycotina</taxon>
        <taxon>Dothideomycetes</taxon>
        <taxon>Pleosporomycetidae</taxon>
        <taxon>Pleosporales</taxon>
        <taxon>Pleosporineae</taxon>
        <taxon>Didymellaceae</taxon>
        <taxon>Ascochyta</taxon>
    </lineage>
</organism>
<dbReference type="Proteomes" id="UP000076837">
    <property type="component" value="Unassembled WGS sequence"/>
</dbReference>
<feature type="compositionally biased region" description="Basic and acidic residues" evidence="8">
    <location>
        <begin position="281"/>
        <end position="297"/>
    </location>
</feature>
<dbReference type="PANTHER" id="PTHR41391">
    <property type="entry name" value="RESTRICTION OF TELOMERE CAPPING PROTEIN 4"/>
    <property type="match status" value="1"/>
</dbReference>
<sequence>MAVRLGQTRDGASRLLKTVGGKPHATGQDHEHAHHNQDTPQDRPRLHECAELDLTREPQSSGDERLRTPPKPSRPAPTEDALRQPSSSTRKRKAEPPSSRSGPGPEPGLRKPPRTKPRSAAAQGAALRVPKIGQFEQSRAAKVRLGGDKEDTAASAQHVWGFGMSSQPEQKGPKVTFGRASKTKNIHAAPLPTKKRTNDPTNYGSQSNKKTLALEPEGSEPDLSTMGDDELHHLGISAGMEHAKPEEPGDPELRTVAPGKKRRKAPRTDADAADSSAMNKAELDRLLRPTRPDHLDLTSDTPDSCLPDSSAPQQEMDHIDSYMRELPAPAEEGTECAICNEPVTQQDYWHFWKGRKKTVKNQAAFCHGHKKATAQREYDAERLPLIQWDELPKRIKKHRMSLHGILTGDVASTYRARYEPLALTGKAAAVPSKRADLSPSKQAQLASYALDDNAVYPGYYGPRGRRLITESVMALLSKPIQRCSDPVVQASGPATFVQAVLVPEVAIRLIMEDCRCDWDAAEERRERTFDMGLLLNEEIEDHVDVPETLGDESEGEEEEEENDHHH</sequence>
<feature type="compositionally biased region" description="Acidic residues" evidence="8">
    <location>
        <begin position="549"/>
        <end position="566"/>
    </location>
</feature>
<keyword evidence="11" id="KW-1185">Reference proteome</keyword>
<dbReference type="AlphaFoldDB" id="A0A163I373"/>
<feature type="region of interest" description="Disordered" evidence="8">
    <location>
        <begin position="540"/>
        <end position="566"/>
    </location>
</feature>
<dbReference type="GO" id="GO:0005737">
    <property type="term" value="C:cytoplasm"/>
    <property type="evidence" value="ECO:0007669"/>
    <property type="project" value="UniProtKB-SubCell"/>
</dbReference>
<dbReference type="Pfam" id="PF14474">
    <property type="entry name" value="RTC4"/>
    <property type="match status" value="1"/>
</dbReference>
<keyword evidence="6" id="KW-0963">Cytoplasm</keyword>
<dbReference type="STRING" id="5454.A0A163I373"/>
<gene>
    <name evidence="10" type="ORF">ST47_g3298</name>
</gene>
<feature type="domain" description="Restriction of telomere capping protein 4 C-terminal" evidence="9">
    <location>
        <begin position="405"/>
        <end position="538"/>
    </location>
</feature>
<dbReference type="PANTHER" id="PTHR41391:SF1">
    <property type="entry name" value="RESTRICTION OF TELOMERE CAPPING PROTEIN 4"/>
    <property type="match status" value="1"/>
</dbReference>
<evidence type="ECO:0000256" key="6">
    <source>
        <dbReference type="ARBA" id="ARBA00022490"/>
    </source>
</evidence>
<dbReference type="SMART" id="SM01312">
    <property type="entry name" value="RTC4"/>
    <property type="match status" value="1"/>
</dbReference>
<evidence type="ECO:0000256" key="3">
    <source>
        <dbReference type="ARBA" id="ARBA00004496"/>
    </source>
</evidence>
<evidence type="ECO:0000313" key="11">
    <source>
        <dbReference type="Proteomes" id="UP000076837"/>
    </source>
</evidence>
<evidence type="ECO:0000256" key="5">
    <source>
        <dbReference type="ARBA" id="ARBA00015162"/>
    </source>
</evidence>
<comment type="caution">
    <text evidence="10">The sequence shown here is derived from an EMBL/GenBank/DDBJ whole genome shotgun (WGS) entry which is preliminary data.</text>
</comment>
<evidence type="ECO:0000256" key="4">
    <source>
        <dbReference type="ARBA" id="ARBA00009461"/>
    </source>
</evidence>
<comment type="subcellular location">
    <subcellularLocation>
        <location evidence="3">Cytoplasm</location>
    </subcellularLocation>
    <subcellularLocation>
        <location evidence="2">Nucleus</location>
    </subcellularLocation>
</comment>
<dbReference type="EMBL" id="JYNV01000124">
    <property type="protein sequence ID" value="KZM25586.1"/>
    <property type="molecule type" value="Genomic_DNA"/>
</dbReference>
<accession>A0A163I373</accession>
<feature type="compositionally biased region" description="Basic and acidic residues" evidence="8">
    <location>
        <begin position="27"/>
        <end position="67"/>
    </location>
</feature>
<evidence type="ECO:0000313" key="10">
    <source>
        <dbReference type="EMBL" id="KZM25586.1"/>
    </source>
</evidence>
<protein>
    <recommendedName>
        <fullName evidence="5">Restriction of telomere capping protein 4</fullName>
    </recommendedName>
</protein>